<dbReference type="GO" id="GO:0003677">
    <property type="term" value="F:DNA binding"/>
    <property type="evidence" value="ECO:0007669"/>
    <property type="project" value="InterPro"/>
</dbReference>
<dbReference type="Pfam" id="PF01797">
    <property type="entry name" value="Y1_Tnp"/>
    <property type="match status" value="1"/>
</dbReference>
<feature type="domain" description="Transposase IS200-like" evidence="1">
    <location>
        <begin position="9"/>
        <end position="123"/>
    </location>
</feature>
<dbReference type="SMART" id="SM01321">
    <property type="entry name" value="Y1_Tnp"/>
    <property type="match status" value="1"/>
</dbReference>
<dbReference type="Proteomes" id="UP000320776">
    <property type="component" value="Chromosome"/>
</dbReference>
<dbReference type="EMBL" id="CP036259">
    <property type="protein sequence ID" value="QDR78936.1"/>
    <property type="molecule type" value="Genomic_DNA"/>
</dbReference>
<dbReference type="PANTHER" id="PTHR34322:SF2">
    <property type="entry name" value="TRANSPOSASE IS200-LIKE DOMAIN-CONTAINING PROTEIN"/>
    <property type="match status" value="1"/>
</dbReference>
<dbReference type="RefSeq" id="WP_144348646.1">
    <property type="nucleotide sequence ID" value="NZ_CP036259.1"/>
</dbReference>
<dbReference type="InterPro" id="IPR036515">
    <property type="entry name" value="Transposase_17_sf"/>
</dbReference>
<dbReference type="GO" id="GO:0004803">
    <property type="term" value="F:transposase activity"/>
    <property type="evidence" value="ECO:0007669"/>
    <property type="project" value="InterPro"/>
</dbReference>
<dbReference type="Gene3D" id="3.30.70.1290">
    <property type="entry name" value="Transposase IS200-like"/>
    <property type="match status" value="1"/>
</dbReference>
<gene>
    <name evidence="2" type="ORF">SPTER_01870</name>
</gene>
<sequence length="253" mass="29216">MARKPREKSSSGIYHILLRGINRQSIFEEDEDRLKFLESLVKCKEISQCRIFAYCLMDNHIHILLQTGREPLGRMVQRLSSSYVIWYNGRHDRCGHLFQERFKSEPVDTDSYFLTVLRYIHQNPVQAKIVGDAAAYRWSSYHEYTGDKQFVDREYALAMFADTTAAAIARFVRFSNTANSDSCLELPASKISVSDDDFRNMIRQQFGIEPIQVARQTREQQDAILRALKAVEGAKIRQLARITGLAATRVWKA</sequence>
<dbReference type="GO" id="GO:0006313">
    <property type="term" value="P:DNA transposition"/>
    <property type="evidence" value="ECO:0007669"/>
    <property type="project" value="InterPro"/>
</dbReference>
<reference evidence="2 3" key="1">
    <citation type="submission" date="2019-02" db="EMBL/GenBank/DDBJ databases">
        <title>Closed genome of Sporomusa termitida DSM 4440.</title>
        <authorList>
            <person name="Poehlein A."/>
            <person name="Daniel R."/>
        </authorList>
    </citation>
    <scope>NUCLEOTIDE SEQUENCE [LARGE SCALE GENOMIC DNA]</scope>
    <source>
        <strain evidence="2 3">DSM 4440</strain>
    </source>
</reference>
<protein>
    <submittedName>
        <fullName evidence="2">Transposase IS200 like protein</fullName>
    </submittedName>
</protein>
<dbReference type="KEGG" id="sted:SPTER_01870"/>
<dbReference type="OrthoDB" id="9788881at2"/>
<evidence type="ECO:0000313" key="3">
    <source>
        <dbReference type="Proteomes" id="UP000320776"/>
    </source>
</evidence>
<dbReference type="PANTHER" id="PTHR34322">
    <property type="entry name" value="TRANSPOSASE, Y1_TNP DOMAIN-CONTAINING"/>
    <property type="match status" value="1"/>
</dbReference>
<dbReference type="SUPFAM" id="SSF143422">
    <property type="entry name" value="Transposase IS200-like"/>
    <property type="match status" value="1"/>
</dbReference>
<name>A0A517DNV3_9FIRM</name>
<organism evidence="2 3">
    <name type="scientific">Sporomusa termitida</name>
    <dbReference type="NCBI Taxonomy" id="2377"/>
    <lineage>
        <taxon>Bacteria</taxon>
        <taxon>Bacillati</taxon>
        <taxon>Bacillota</taxon>
        <taxon>Negativicutes</taxon>
        <taxon>Selenomonadales</taxon>
        <taxon>Sporomusaceae</taxon>
        <taxon>Sporomusa</taxon>
    </lineage>
</organism>
<keyword evidence="3" id="KW-1185">Reference proteome</keyword>
<evidence type="ECO:0000313" key="2">
    <source>
        <dbReference type="EMBL" id="QDR78936.1"/>
    </source>
</evidence>
<dbReference type="AlphaFoldDB" id="A0A517DNV3"/>
<accession>A0A517DNV3</accession>
<evidence type="ECO:0000259" key="1">
    <source>
        <dbReference type="SMART" id="SM01321"/>
    </source>
</evidence>
<proteinExistence type="predicted"/>
<dbReference type="InterPro" id="IPR002686">
    <property type="entry name" value="Transposase_17"/>
</dbReference>